<evidence type="ECO:0008006" key="14">
    <source>
        <dbReference type="Google" id="ProtNLM"/>
    </source>
</evidence>
<dbReference type="Proteomes" id="UP000799772">
    <property type="component" value="Unassembled WGS sequence"/>
</dbReference>
<dbReference type="PANTHER" id="PTHR14269:SF60">
    <property type="entry name" value="CARDIOLIPIN SYNTHASE (CMP-FORMING)"/>
    <property type="match status" value="1"/>
</dbReference>
<gene>
    <name evidence="12" type="ORF">NA57DRAFT_68068</name>
</gene>
<evidence type="ECO:0000256" key="10">
    <source>
        <dbReference type="RuleBase" id="RU003750"/>
    </source>
</evidence>
<keyword evidence="9" id="KW-1208">Phospholipid metabolism</keyword>
<dbReference type="PANTHER" id="PTHR14269">
    <property type="entry name" value="CDP-DIACYLGLYCEROL--GLYCEROL-3-PHOSPHATE 3-PHOSPHATIDYLTRANSFERASE-RELATED"/>
    <property type="match status" value="1"/>
</dbReference>
<keyword evidence="6" id="KW-0443">Lipid metabolism</keyword>
<keyword evidence="13" id="KW-1185">Reference proteome</keyword>
<evidence type="ECO:0000256" key="9">
    <source>
        <dbReference type="ARBA" id="ARBA00023264"/>
    </source>
</evidence>
<keyword evidence="2" id="KW-0444">Lipid biosynthesis</keyword>
<dbReference type="Pfam" id="PF01066">
    <property type="entry name" value="CDP-OH_P_transf"/>
    <property type="match status" value="1"/>
</dbReference>
<dbReference type="InterPro" id="IPR050324">
    <property type="entry name" value="CDP-alcohol_PTase-I"/>
</dbReference>
<evidence type="ECO:0000256" key="6">
    <source>
        <dbReference type="ARBA" id="ARBA00023098"/>
    </source>
</evidence>
<comment type="subcellular location">
    <subcellularLocation>
        <location evidence="1">Membrane</location>
        <topology evidence="1">Multi-pass membrane protein</topology>
    </subcellularLocation>
</comment>
<name>A0A9P4I4W2_9PEZI</name>
<keyword evidence="5 11" id="KW-1133">Transmembrane helix</keyword>
<dbReference type="PROSITE" id="PS00379">
    <property type="entry name" value="CDP_ALCOHOL_P_TRANSF"/>
    <property type="match status" value="1"/>
</dbReference>
<dbReference type="InterPro" id="IPR048254">
    <property type="entry name" value="CDP_ALCOHOL_P_TRANSF_CS"/>
</dbReference>
<dbReference type="GO" id="GO:0016020">
    <property type="term" value="C:membrane"/>
    <property type="evidence" value="ECO:0007669"/>
    <property type="project" value="UniProtKB-SubCell"/>
</dbReference>
<evidence type="ECO:0000256" key="8">
    <source>
        <dbReference type="ARBA" id="ARBA00023209"/>
    </source>
</evidence>
<evidence type="ECO:0000256" key="7">
    <source>
        <dbReference type="ARBA" id="ARBA00023136"/>
    </source>
</evidence>
<dbReference type="InterPro" id="IPR000462">
    <property type="entry name" value="CDP-OH_P_trans"/>
</dbReference>
<evidence type="ECO:0000313" key="13">
    <source>
        <dbReference type="Proteomes" id="UP000799772"/>
    </source>
</evidence>
<keyword evidence="8" id="KW-0594">Phospholipid biosynthesis</keyword>
<evidence type="ECO:0000256" key="2">
    <source>
        <dbReference type="ARBA" id="ARBA00022516"/>
    </source>
</evidence>
<evidence type="ECO:0000256" key="11">
    <source>
        <dbReference type="SAM" id="Phobius"/>
    </source>
</evidence>
<feature type="transmembrane region" description="Helical" evidence="11">
    <location>
        <begin position="261"/>
        <end position="279"/>
    </location>
</feature>
<feature type="transmembrane region" description="Helical" evidence="11">
    <location>
        <begin position="117"/>
        <end position="141"/>
    </location>
</feature>
<comment type="caution">
    <text evidence="12">The sequence shown here is derived from an EMBL/GenBank/DDBJ whole genome shotgun (WGS) entry which is preliminary data.</text>
</comment>
<evidence type="ECO:0000256" key="5">
    <source>
        <dbReference type="ARBA" id="ARBA00022989"/>
    </source>
</evidence>
<dbReference type="FunFam" id="1.20.120.1760:FF:000017">
    <property type="entry name" value="Phosphatidyl synthase"/>
    <property type="match status" value="1"/>
</dbReference>
<sequence length="296" mass="32546">MSHSDLYRKRIFCASSKNSISNCAILQLYTPIRDRVISSISKLTPHENIYTVPNLLTFSRLLATPVIGYLILHDQHAWAIGLFAYAGISDLVDGWMARRWNLQTVVGSVIDPMADKFLMITLIGCLAFKGALPLSLATIILGRDISLGIAAIYYRWASLPAPKTFMRYWDFSLPSAEVHPTTVSKYNTFLQLVLVGATTTLPVAPPVILGLDVNRAVTAMQYIVAATTVWSGASYTWRKDVVKILGEDEALKKKQGARGRFIIALSFAGFVALAAWFATSKEEAKEGGDTSQAPKQ</sequence>
<evidence type="ECO:0000256" key="3">
    <source>
        <dbReference type="ARBA" id="ARBA00022679"/>
    </source>
</evidence>
<dbReference type="GO" id="GO:0032049">
    <property type="term" value="P:cardiolipin biosynthetic process"/>
    <property type="evidence" value="ECO:0007669"/>
    <property type="project" value="TreeGrafter"/>
</dbReference>
<dbReference type="InterPro" id="IPR043130">
    <property type="entry name" value="CDP-OH_PTrfase_TM_dom"/>
</dbReference>
<dbReference type="EMBL" id="ML978132">
    <property type="protein sequence ID" value="KAF2095030.1"/>
    <property type="molecule type" value="Genomic_DNA"/>
</dbReference>
<dbReference type="GO" id="GO:0005739">
    <property type="term" value="C:mitochondrion"/>
    <property type="evidence" value="ECO:0007669"/>
    <property type="project" value="TreeGrafter"/>
</dbReference>
<dbReference type="AlphaFoldDB" id="A0A9P4I4W2"/>
<protein>
    <recommendedName>
        <fullName evidence="14">Cardiolipin synthase</fullName>
    </recommendedName>
</protein>
<keyword evidence="4 11" id="KW-0812">Transmembrane</keyword>
<comment type="similarity">
    <text evidence="10">Belongs to the CDP-alcohol phosphatidyltransferase class-I family.</text>
</comment>
<reference evidence="12" key="1">
    <citation type="journal article" date="2020" name="Stud. Mycol.">
        <title>101 Dothideomycetes genomes: a test case for predicting lifestyles and emergence of pathogens.</title>
        <authorList>
            <person name="Haridas S."/>
            <person name="Albert R."/>
            <person name="Binder M."/>
            <person name="Bloem J."/>
            <person name="Labutti K."/>
            <person name="Salamov A."/>
            <person name="Andreopoulos B."/>
            <person name="Baker S."/>
            <person name="Barry K."/>
            <person name="Bills G."/>
            <person name="Bluhm B."/>
            <person name="Cannon C."/>
            <person name="Castanera R."/>
            <person name="Culley D."/>
            <person name="Daum C."/>
            <person name="Ezra D."/>
            <person name="Gonzalez J."/>
            <person name="Henrissat B."/>
            <person name="Kuo A."/>
            <person name="Liang C."/>
            <person name="Lipzen A."/>
            <person name="Lutzoni F."/>
            <person name="Magnuson J."/>
            <person name="Mondo S."/>
            <person name="Nolan M."/>
            <person name="Ohm R."/>
            <person name="Pangilinan J."/>
            <person name="Park H.-J."/>
            <person name="Ramirez L."/>
            <person name="Alfaro M."/>
            <person name="Sun H."/>
            <person name="Tritt A."/>
            <person name="Yoshinaga Y."/>
            <person name="Zwiers L.-H."/>
            <person name="Turgeon B."/>
            <person name="Goodwin S."/>
            <person name="Spatafora J."/>
            <person name="Crous P."/>
            <person name="Grigoriev I."/>
        </authorList>
    </citation>
    <scope>NUCLEOTIDE SEQUENCE</scope>
    <source>
        <strain evidence="12">CBS 133067</strain>
    </source>
</reference>
<dbReference type="OrthoDB" id="10020554at2759"/>
<keyword evidence="7 11" id="KW-0472">Membrane</keyword>
<proteinExistence type="inferred from homology"/>
<evidence type="ECO:0000256" key="1">
    <source>
        <dbReference type="ARBA" id="ARBA00004141"/>
    </source>
</evidence>
<dbReference type="GO" id="GO:0043337">
    <property type="term" value="F:cardiolipin synthase (CMP-forming)"/>
    <property type="evidence" value="ECO:0007669"/>
    <property type="project" value="TreeGrafter"/>
</dbReference>
<keyword evidence="3 10" id="KW-0808">Transferase</keyword>
<evidence type="ECO:0000256" key="4">
    <source>
        <dbReference type="ARBA" id="ARBA00022692"/>
    </source>
</evidence>
<accession>A0A9P4I4W2</accession>
<evidence type="ECO:0000313" key="12">
    <source>
        <dbReference type="EMBL" id="KAF2095030.1"/>
    </source>
</evidence>
<dbReference type="Gene3D" id="1.20.120.1760">
    <property type="match status" value="1"/>
</dbReference>
<organism evidence="12 13">
    <name type="scientific">Rhizodiscina lignyota</name>
    <dbReference type="NCBI Taxonomy" id="1504668"/>
    <lineage>
        <taxon>Eukaryota</taxon>
        <taxon>Fungi</taxon>
        <taxon>Dikarya</taxon>
        <taxon>Ascomycota</taxon>
        <taxon>Pezizomycotina</taxon>
        <taxon>Dothideomycetes</taxon>
        <taxon>Pleosporomycetidae</taxon>
        <taxon>Aulographales</taxon>
        <taxon>Rhizodiscinaceae</taxon>
        <taxon>Rhizodiscina</taxon>
    </lineage>
</organism>